<dbReference type="NCBIfam" id="NF005743">
    <property type="entry name" value="PRK07567.1"/>
    <property type="match status" value="1"/>
</dbReference>
<protein>
    <submittedName>
        <fullName evidence="2">GMP synthase (Glutamine-hydrolyzing)</fullName>
        <ecNumber evidence="2">6.3.5.2</ecNumber>
    </submittedName>
</protein>
<dbReference type="PANTHER" id="PTHR42695">
    <property type="entry name" value="GLUTAMINE AMIDOTRANSFERASE YLR126C-RELATED"/>
    <property type="match status" value="1"/>
</dbReference>
<dbReference type="Pfam" id="PF00117">
    <property type="entry name" value="GATase"/>
    <property type="match status" value="1"/>
</dbReference>
<dbReference type="InterPro" id="IPR017926">
    <property type="entry name" value="GATASE"/>
</dbReference>
<name>A0A7W8TUR5_9MICC</name>
<dbReference type="Gene3D" id="3.40.50.880">
    <property type="match status" value="1"/>
</dbReference>
<evidence type="ECO:0000313" key="3">
    <source>
        <dbReference type="Proteomes" id="UP000580797"/>
    </source>
</evidence>
<comment type="caution">
    <text evidence="2">The sequence shown here is derived from an EMBL/GenBank/DDBJ whole genome shotgun (WGS) entry which is preliminary data.</text>
</comment>
<reference evidence="2 3" key="1">
    <citation type="submission" date="2020-08" db="EMBL/GenBank/DDBJ databases">
        <title>Sequencing the genomes of 1000 actinobacteria strains.</title>
        <authorList>
            <person name="Klenk H.-P."/>
        </authorList>
    </citation>
    <scope>NUCLEOTIDE SEQUENCE [LARGE SCALE GENOMIC DNA]</scope>
    <source>
        <strain evidence="2 3">DSM 105783</strain>
    </source>
</reference>
<dbReference type="InterPro" id="IPR029062">
    <property type="entry name" value="Class_I_gatase-like"/>
</dbReference>
<evidence type="ECO:0000313" key="2">
    <source>
        <dbReference type="EMBL" id="MBB5512470.1"/>
    </source>
</evidence>
<dbReference type="GO" id="GO:0005829">
    <property type="term" value="C:cytosol"/>
    <property type="evidence" value="ECO:0007669"/>
    <property type="project" value="TreeGrafter"/>
</dbReference>
<gene>
    <name evidence="2" type="ORF">HD598_001157</name>
</gene>
<evidence type="ECO:0000259" key="1">
    <source>
        <dbReference type="Pfam" id="PF00117"/>
    </source>
</evidence>
<organism evidence="2 3">
    <name type="scientific">Neomicrococcus aestuarii</name>
    <dbReference type="NCBI Taxonomy" id="556325"/>
    <lineage>
        <taxon>Bacteria</taxon>
        <taxon>Bacillati</taxon>
        <taxon>Actinomycetota</taxon>
        <taxon>Actinomycetes</taxon>
        <taxon>Micrococcales</taxon>
        <taxon>Micrococcaceae</taxon>
        <taxon>Neomicrococcus</taxon>
    </lineage>
</organism>
<dbReference type="AlphaFoldDB" id="A0A7W8TUR5"/>
<proteinExistence type="predicted"/>
<dbReference type="EC" id="6.3.5.2" evidence="2"/>
<dbReference type="GO" id="GO:0003922">
    <property type="term" value="F:GMP synthase (glutamine-hydrolyzing) activity"/>
    <property type="evidence" value="ECO:0007669"/>
    <property type="project" value="UniProtKB-EC"/>
</dbReference>
<dbReference type="SUPFAM" id="SSF52317">
    <property type="entry name" value="Class I glutamine amidotransferase-like"/>
    <property type="match status" value="1"/>
</dbReference>
<dbReference type="InterPro" id="IPR044992">
    <property type="entry name" value="ChyE-like"/>
</dbReference>
<dbReference type="CDD" id="cd01741">
    <property type="entry name" value="GATase1_1"/>
    <property type="match status" value="1"/>
</dbReference>
<dbReference type="RefSeq" id="WP_183664447.1">
    <property type="nucleotide sequence ID" value="NZ_BAAARH010000014.1"/>
</dbReference>
<accession>A0A7W8TUR5</accession>
<feature type="domain" description="Glutamine amidotransferase" evidence="1">
    <location>
        <begin position="56"/>
        <end position="195"/>
    </location>
</feature>
<dbReference type="Proteomes" id="UP000580797">
    <property type="component" value="Unassembled WGS sequence"/>
</dbReference>
<keyword evidence="2" id="KW-0436">Ligase</keyword>
<dbReference type="PANTHER" id="PTHR42695:SF5">
    <property type="entry name" value="GLUTAMINE AMIDOTRANSFERASE YLR126C-RELATED"/>
    <property type="match status" value="1"/>
</dbReference>
<sequence>MPKPFLVISTRTSDEATADEIRSTLALSGLPADRVEHWRLESTPLPPLEEFAPERFAGFILGGSPFNASDTDKSEVQLRVEADLNRLLDWIVEHDAPFLGECYGVGTLGVHQGAVVDRSYPEPVGSTWVSLTETGRNDPLLAGLPESFGAYVGHKESISKLPAHAIHLATSPAAPVQMFKVKNNLYATQFHPELDQEGLITRIRIYAHAGYFPSEEAESLIEAAKQQDHLWPRLVLQNFVRIYGGDR</sequence>
<dbReference type="PROSITE" id="PS51273">
    <property type="entry name" value="GATASE_TYPE_1"/>
    <property type="match status" value="1"/>
</dbReference>
<dbReference type="EMBL" id="JACHDR010000001">
    <property type="protein sequence ID" value="MBB5512470.1"/>
    <property type="molecule type" value="Genomic_DNA"/>
</dbReference>